<reference evidence="3 4" key="1">
    <citation type="submission" date="2019-11" db="EMBL/GenBank/DDBJ databases">
        <authorList>
            <person name="Dong K."/>
        </authorList>
    </citation>
    <scope>NUCLEOTIDE SEQUENCE [LARGE SCALE GENOMIC DNA]</scope>
    <source>
        <strain evidence="3 4">NBRC 112902</strain>
    </source>
</reference>
<dbReference type="EMBL" id="WMIG01000022">
    <property type="protein sequence ID" value="MTH61906.1"/>
    <property type="molecule type" value="Genomic_DNA"/>
</dbReference>
<dbReference type="PANTHER" id="PTHR42928:SF5">
    <property type="entry name" value="BLR1237 PROTEIN"/>
    <property type="match status" value="1"/>
</dbReference>
<feature type="chain" id="PRO_5032558155" evidence="2">
    <location>
        <begin position="34"/>
        <end position="323"/>
    </location>
</feature>
<gene>
    <name evidence="3" type="ORF">GL300_22170</name>
</gene>
<keyword evidence="2" id="KW-0732">Signal</keyword>
<comment type="similarity">
    <text evidence="1">Belongs to the UPF0065 (bug) family.</text>
</comment>
<dbReference type="CDD" id="cd07012">
    <property type="entry name" value="PBP2_Bug_TTT"/>
    <property type="match status" value="1"/>
</dbReference>
<dbReference type="Proteomes" id="UP000449846">
    <property type="component" value="Unassembled WGS sequence"/>
</dbReference>
<dbReference type="Pfam" id="PF03401">
    <property type="entry name" value="TctC"/>
    <property type="match status" value="1"/>
</dbReference>
<dbReference type="PANTHER" id="PTHR42928">
    <property type="entry name" value="TRICARBOXYLATE-BINDING PROTEIN"/>
    <property type="match status" value="1"/>
</dbReference>
<evidence type="ECO:0000256" key="2">
    <source>
        <dbReference type="SAM" id="SignalP"/>
    </source>
</evidence>
<feature type="signal peptide" evidence="2">
    <location>
        <begin position="1"/>
        <end position="33"/>
    </location>
</feature>
<sequence length="323" mass="33728">MGGESMTRDASLKLGAAGLVAAGLALSSGMALADAYPERPVEMVVTFGPGGGADVMGRQMGRLMEKPLGVAIPVSNVAGASGNAGLTHLRTNPADGYTLGTLISLTVASWASGLGDSKPEDFRVISVVQNSPSFLFVSADSPYQTAQDLFDFAKANPGQLTVATSGYGTQDDVTLKLLAGGGVKMENVPFQSPGERYASPIGGHTSVLYEEPGDVAQFLKAGQLKPLVVFSMERHPAFPDVPTSAELGHEISGLDNFRSIAVRADTPPEILTRLEAAILEATASADWQKFCTDTYSCIQPVTGDAAQKMVTDFLQLVSKQLAS</sequence>
<dbReference type="InterPro" id="IPR005064">
    <property type="entry name" value="BUG"/>
</dbReference>
<keyword evidence="4" id="KW-1185">Reference proteome</keyword>
<organism evidence="3 4">
    <name type="scientific">Paracoccus litorisediminis</name>
    <dbReference type="NCBI Taxonomy" id="2006130"/>
    <lineage>
        <taxon>Bacteria</taxon>
        <taxon>Pseudomonadati</taxon>
        <taxon>Pseudomonadota</taxon>
        <taxon>Alphaproteobacteria</taxon>
        <taxon>Rhodobacterales</taxon>
        <taxon>Paracoccaceae</taxon>
        <taxon>Paracoccus</taxon>
    </lineage>
</organism>
<comment type="caution">
    <text evidence="3">The sequence shown here is derived from an EMBL/GenBank/DDBJ whole genome shotgun (WGS) entry which is preliminary data.</text>
</comment>
<dbReference type="InterPro" id="IPR042100">
    <property type="entry name" value="Bug_dom1"/>
</dbReference>
<protein>
    <submittedName>
        <fullName evidence="3">Tripartite tricarboxylate transporter substrate binding protein</fullName>
    </submittedName>
</protein>
<proteinExistence type="inferred from homology"/>
<dbReference type="Gene3D" id="3.40.190.150">
    <property type="entry name" value="Bordetella uptake gene, domain 1"/>
    <property type="match status" value="1"/>
</dbReference>
<dbReference type="PIRSF" id="PIRSF017082">
    <property type="entry name" value="YflP"/>
    <property type="match status" value="1"/>
</dbReference>
<evidence type="ECO:0000256" key="1">
    <source>
        <dbReference type="ARBA" id="ARBA00006987"/>
    </source>
</evidence>
<dbReference type="Gene3D" id="3.40.190.10">
    <property type="entry name" value="Periplasmic binding protein-like II"/>
    <property type="match status" value="1"/>
</dbReference>
<accession>A0A844HPX7</accession>
<dbReference type="SUPFAM" id="SSF53850">
    <property type="entry name" value="Periplasmic binding protein-like II"/>
    <property type="match status" value="1"/>
</dbReference>
<dbReference type="AlphaFoldDB" id="A0A844HPX7"/>
<evidence type="ECO:0000313" key="3">
    <source>
        <dbReference type="EMBL" id="MTH61906.1"/>
    </source>
</evidence>
<evidence type="ECO:0000313" key="4">
    <source>
        <dbReference type="Proteomes" id="UP000449846"/>
    </source>
</evidence>
<dbReference type="OrthoDB" id="8970543at2"/>
<name>A0A844HPX7_9RHOB</name>